<dbReference type="InterPro" id="IPR013785">
    <property type="entry name" value="Aldolase_TIM"/>
</dbReference>
<protein>
    <submittedName>
        <fullName evidence="5">Glutamate synthase [NADPH] large chain</fullName>
        <ecNumber evidence="5">1.4.1.13</ecNumber>
    </submittedName>
</protein>
<evidence type="ECO:0000256" key="2">
    <source>
        <dbReference type="PIRNR" id="PIRNR006429"/>
    </source>
</evidence>
<evidence type="ECO:0000256" key="1">
    <source>
        <dbReference type="ARBA" id="ARBA00009716"/>
    </source>
</evidence>
<name>A0A0J1FR37_9FIRM</name>
<organism evidence="5 6">
    <name type="scientific">Desulfosporosinus acididurans</name>
    <dbReference type="NCBI Taxonomy" id="476652"/>
    <lineage>
        <taxon>Bacteria</taxon>
        <taxon>Bacillati</taxon>
        <taxon>Bacillota</taxon>
        <taxon>Clostridia</taxon>
        <taxon>Eubacteriales</taxon>
        <taxon>Desulfitobacteriaceae</taxon>
        <taxon>Desulfosporosinus</taxon>
    </lineage>
</organism>
<dbReference type="Pfam" id="PF01645">
    <property type="entry name" value="Glu_synthase"/>
    <property type="match status" value="1"/>
</dbReference>
<dbReference type="PATRIC" id="fig|476652.3.peg.2697"/>
<keyword evidence="5" id="KW-0560">Oxidoreductase</keyword>
<dbReference type="PIRSF" id="PIRSF006429">
    <property type="entry name" value="GOGAT_lg_2"/>
    <property type="match status" value="1"/>
</dbReference>
<comment type="caution">
    <text evidence="5">The sequence shown here is derived from an EMBL/GenBank/DDBJ whole genome shotgun (WGS) entry which is preliminary data.</text>
</comment>
<sequence>MQIIITSSFWLFLLILLLVLQLSLVLIVIIKPITRYLVGKEISSLLDRLLSDKYTQNLMEVWPAGKRISVLNILEIGFRAQQGKIITRPLGTPKHFPGFDNLMFAPNVMTRLSLPENTSMNMQVTIGPKAAKPMTINIPIMIGAMAYGIALSEEAKRALARAAKTLQTSTCSGEGPFLPEERQEAGKYTLQISRWSWGGRTQEQIDAADMLEVQMGQGADMGSVSIEAKEFQGKAQELSGLAPDEPAVAFPAPPGIQKLSDWPGFMKQLRRRSKGVPIALKIMATGHLENDLEAAVKLGFDAVIIDGAQGGSHATTPIKQDDFGIPSFFALCRAVRFLHKLGVRDRISLIVAGGYFTPGECLKAIALGADAIYMATVPLLALTHNQVGKVIPWEPPTTLVFYDSPTKGKLDIDQAATSVVNTITSMVLEMEEGMRALGKASLKELSPDDLVSLDSLTAEVSGVKRIY</sequence>
<reference evidence="5 6" key="1">
    <citation type="submission" date="2015-06" db="EMBL/GenBank/DDBJ databases">
        <title>Draft genome of the moderately acidophilic sulfate reducer Candidatus Desulfosporosinus acididurans strain M1.</title>
        <authorList>
            <person name="Poehlein A."/>
            <person name="Petzsch P."/>
            <person name="Johnson B.D."/>
            <person name="Schloemann M."/>
            <person name="Daniel R."/>
            <person name="Muehling M."/>
        </authorList>
    </citation>
    <scope>NUCLEOTIDE SEQUENCE [LARGE SCALE GENOMIC DNA]</scope>
    <source>
        <strain evidence="5 6">M1</strain>
    </source>
</reference>
<evidence type="ECO:0000313" key="6">
    <source>
        <dbReference type="Proteomes" id="UP000036356"/>
    </source>
</evidence>
<evidence type="ECO:0000259" key="4">
    <source>
        <dbReference type="Pfam" id="PF01645"/>
    </source>
</evidence>
<accession>A0A0J1FR37</accession>
<dbReference type="SUPFAM" id="SSF51395">
    <property type="entry name" value="FMN-linked oxidoreductases"/>
    <property type="match status" value="1"/>
</dbReference>
<feature type="transmembrane region" description="Helical" evidence="3">
    <location>
        <begin position="9"/>
        <end position="30"/>
    </location>
</feature>
<keyword evidence="6" id="KW-1185">Reference proteome</keyword>
<keyword evidence="3" id="KW-1133">Transmembrane helix</keyword>
<dbReference type="Gene3D" id="3.20.20.70">
    <property type="entry name" value="Aldolase class I"/>
    <property type="match status" value="1"/>
</dbReference>
<dbReference type="PANTHER" id="PTHR43819:SF1">
    <property type="entry name" value="ARCHAEAL-TYPE GLUTAMATE SYNTHASE [NADPH]"/>
    <property type="match status" value="1"/>
</dbReference>
<evidence type="ECO:0000313" key="5">
    <source>
        <dbReference type="EMBL" id="KLU65443.1"/>
    </source>
</evidence>
<feature type="domain" description="Glutamate synthase" evidence="4">
    <location>
        <begin position="121"/>
        <end position="439"/>
    </location>
</feature>
<dbReference type="CDD" id="cd02808">
    <property type="entry name" value="GltS_FMN"/>
    <property type="match status" value="1"/>
</dbReference>
<dbReference type="AlphaFoldDB" id="A0A0J1FR37"/>
<dbReference type="STRING" id="476652.DEAC_c25800"/>
<dbReference type="EMBL" id="LDZY01000008">
    <property type="protein sequence ID" value="KLU65443.1"/>
    <property type="molecule type" value="Genomic_DNA"/>
</dbReference>
<evidence type="ECO:0000256" key="3">
    <source>
        <dbReference type="SAM" id="Phobius"/>
    </source>
</evidence>
<proteinExistence type="inferred from homology"/>
<dbReference type="InterPro" id="IPR002932">
    <property type="entry name" value="Glu_synthdom"/>
</dbReference>
<dbReference type="Proteomes" id="UP000036356">
    <property type="component" value="Unassembled WGS sequence"/>
</dbReference>
<dbReference type="EC" id="1.4.1.13" evidence="5"/>
<comment type="similarity">
    <text evidence="1 2">Belongs to the glutamate synthase family.</text>
</comment>
<keyword evidence="3" id="KW-0472">Membrane</keyword>
<dbReference type="PANTHER" id="PTHR43819">
    <property type="entry name" value="ARCHAEAL-TYPE GLUTAMATE SYNTHASE [NADPH]"/>
    <property type="match status" value="1"/>
</dbReference>
<dbReference type="InterPro" id="IPR024188">
    <property type="entry name" value="GltB"/>
</dbReference>
<dbReference type="GO" id="GO:0006537">
    <property type="term" value="P:glutamate biosynthetic process"/>
    <property type="evidence" value="ECO:0007669"/>
    <property type="project" value="InterPro"/>
</dbReference>
<gene>
    <name evidence="5" type="primary">gltA_2</name>
    <name evidence="5" type="ORF">DEAC_c25800</name>
</gene>
<dbReference type="GO" id="GO:0004355">
    <property type="term" value="F:glutamate synthase (NADPH) activity"/>
    <property type="evidence" value="ECO:0007669"/>
    <property type="project" value="UniProtKB-EC"/>
</dbReference>
<dbReference type="RefSeq" id="WP_047810413.1">
    <property type="nucleotide sequence ID" value="NZ_LDZY01000008.1"/>
</dbReference>
<keyword evidence="3" id="KW-0812">Transmembrane</keyword>